<protein>
    <submittedName>
        <fullName evidence="1">Uncharacterized protein</fullName>
    </submittedName>
</protein>
<keyword evidence="2" id="KW-1185">Reference proteome</keyword>
<evidence type="ECO:0000313" key="2">
    <source>
        <dbReference type="Proteomes" id="UP001444071"/>
    </source>
</evidence>
<comment type="caution">
    <text evidence="1">The sequence shown here is derived from an EMBL/GenBank/DDBJ whole genome shotgun (WGS) entry which is preliminary data.</text>
</comment>
<proteinExistence type="predicted"/>
<organism evidence="1 2">
    <name type="scientific">Xenotaenia resolanae</name>
    <dbReference type="NCBI Taxonomy" id="208358"/>
    <lineage>
        <taxon>Eukaryota</taxon>
        <taxon>Metazoa</taxon>
        <taxon>Chordata</taxon>
        <taxon>Craniata</taxon>
        <taxon>Vertebrata</taxon>
        <taxon>Euteleostomi</taxon>
        <taxon>Actinopterygii</taxon>
        <taxon>Neopterygii</taxon>
        <taxon>Teleostei</taxon>
        <taxon>Neoteleostei</taxon>
        <taxon>Acanthomorphata</taxon>
        <taxon>Ovalentaria</taxon>
        <taxon>Atherinomorphae</taxon>
        <taxon>Cyprinodontiformes</taxon>
        <taxon>Goodeidae</taxon>
        <taxon>Xenotaenia</taxon>
    </lineage>
</organism>
<accession>A0ABV0VP97</accession>
<gene>
    <name evidence="1" type="ORF">XENORESO_003038</name>
</gene>
<name>A0ABV0VP97_9TELE</name>
<reference evidence="1 2" key="1">
    <citation type="submission" date="2021-06" db="EMBL/GenBank/DDBJ databases">
        <authorList>
            <person name="Palmer J.M."/>
        </authorList>
    </citation>
    <scope>NUCLEOTIDE SEQUENCE [LARGE SCALE GENOMIC DNA]</scope>
    <source>
        <strain evidence="1 2">XR_2019</strain>
        <tissue evidence="1">Muscle</tissue>
    </source>
</reference>
<dbReference type="Proteomes" id="UP001444071">
    <property type="component" value="Unassembled WGS sequence"/>
</dbReference>
<dbReference type="EMBL" id="JAHRIM010001520">
    <property type="protein sequence ID" value="MEQ2258839.1"/>
    <property type="molecule type" value="Genomic_DNA"/>
</dbReference>
<evidence type="ECO:0000313" key="1">
    <source>
        <dbReference type="EMBL" id="MEQ2258839.1"/>
    </source>
</evidence>
<sequence length="103" mass="11516">MTQINNNTQTILIANCWWFGDDSGDGGRSSSCNQWVAGLNRCSVRLSHYVLGQDNSPAFPTDGGQRTRWCQLYGSLTSVNLPQDSCGYNVAQHCECMYEWVND</sequence>